<comment type="similarity">
    <text evidence="2 6">Belongs to the anoctamin family.</text>
</comment>
<gene>
    <name evidence="9" type="ORF">TBIB3V08_LOCUS6630</name>
</gene>
<accession>A0A7R9I1S7</accession>
<dbReference type="AlphaFoldDB" id="A0A7R9I1S7"/>
<feature type="transmembrane region" description="Helical" evidence="6">
    <location>
        <begin position="664"/>
        <end position="687"/>
    </location>
</feature>
<reference evidence="9" key="1">
    <citation type="submission" date="2020-11" db="EMBL/GenBank/DDBJ databases">
        <authorList>
            <person name="Tran Van P."/>
        </authorList>
    </citation>
    <scope>NUCLEOTIDE SEQUENCE</scope>
</reference>
<keyword evidence="3 6" id="KW-0812">Transmembrane</keyword>
<keyword evidence="5 6" id="KW-0472">Membrane</keyword>
<feature type="transmembrane region" description="Helical" evidence="6">
    <location>
        <begin position="302"/>
        <end position="328"/>
    </location>
</feature>
<dbReference type="PANTHER" id="PTHR12308">
    <property type="entry name" value="ANOCTAMIN"/>
    <property type="match status" value="1"/>
</dbReference>
<dbReference type="PANTHER" id="PTHR12308:SF74">
    <property type="entry name" value="ANOCTAMIN"/>
    <property type="match status" value="1"/>
</dbReference>
<evidence type="ECO:0000256" key="4">
    <source>
        <dbReference type="ARBA" id="ARBA00022989"/>
    </source>
</evidence>
<comment type="caution">
    <text evidence="6">Lacks conserved residue(s) required for the propagation of feature annotation.</text>
</comment>
<dbReference type="GO" id="GO:0005254">
    <property type="term" value="F:chloride channel activity"/>
    <property type="evidence" value="ECO:0007669"/>
    <property type="project" value="TreeGrafter"/>
</dbReference>
<feature type="transmembrane region" description="Helical" evidence="6">
    <location>
        <begin position="404"/>
        <end position="428"/>
    </location>
</feature>
<evidence type="ECO:0000313" key="9">
    <source>
        <dbReference type="EMBL" id="CAD7444247.1"/>
    </source>
</evidence>
<evidence type="ECO:0000256" key="5">
    <source>
        <dbReference type="ARBA" id="ARBA00023136"/>
    </source>
</evidence>
<comment type="subcellular location">
    <subcellularLocation>
        <location evidence="1 6">Membrane</location>
        <topology evidence="1 6">Multi-pass membrane protein</topology>
    </subcellularLocation>
</comment>
<proteinExistence type="inferred from homology"/>
<feature type="transmembrane region" description="Helical" evidence="6">
    <location>
        <begin position="528"/>
        <end position="547"/>
    </location>
</feature>
<dbReference type="GO" id="GO:0005886">
    <property type="term" value="C:plasma membrane"/>
    <property type="evidence" value="ECO:0007669"/>
    <property type="project" value="TreeGrafter"/>
</dbReference>
<feature type="transmembrane region" description="Helical" evidence="6">
    <location>
        <begin position="334"/>
        <end position="352"/>
    </location>
</feature>
<dbReference type="Pfam" id="PF04547">
    <property type="entry name" value="Anoctamin"/>
    <property type="match status" value="1"/>
</dbReference>
<dbReference type="InterPro" id="IPR049452">
    <property type="entry name" value="Anoctamin_TM"/>
</dbReference>
<dbReference type="EMBL" id="OD566567">
    <property type="protein sequence ID" value="CAD7444247.1"/>
    <property type="molecule type" value="Genomic_DNA"/>
</dbReference>
<evidence type="ECO:0000256" key="7">
    <source>
        <dbReference type="SAM" id="MobiDB-lite"/>
    </source>
</evidence>
<protein>
    <recommendedName>
        <fullName evidence="6">Anoctamin</fullName>
    </recommendedName>
</protein>
<evidence type="ECO:0000259" key="8">
    <source>
        <dbReference type="Pfam" id="PF04547"/>
    </source>
</evidence>
<evidence type="ECO:0000256" key="3">
    <source>
        <dbReference type="ARBA" id="ARBA00022692"/>
    </source>
</evidence>
<feature type="region of interest" description="Disordered" evidence="7">
    <location>
        <begin position="73"/>
        <end position="97"/>
    </location>
</feature>
<sequence length="833" mass="95190">MLMIMKVWEQYSSPMASLVLTDSSQLTSDSQHLVSPNPCVDMKRAQSLPEDSPEPRISGLWDIHDRLKHIGGRIGSMSGSDGDSFRRAGGGEGNTQGSATAEILKMREEPVTFPPTYMVIKFSRHIHGKALVWLVDKITGKRLDGGAELLVRKQPQGHGEGLILHVSASSIKFLEVAEELEIKKKDSQGLVREFTVSQLEDFLLDGMHVQDLITTADKQYIVRHELENIRALEEDTHVPGYPTLTLYEGQSIVQVCLHWQLLDSIYPLHDLEALEKLGNKWYWALFENQPFEEIRMYFGEAVALYFTFLGFYTTALLVPMVLGILQMLLSSETLAFFCVFNVLWVTLFLEAWKRKCSELAFTWGTIGMTGLDEPRPNYHGTMAIDTITGRYQPQFPKWKTYLRMYAVSFPIVFLCMLGAFFVMLVSFWTEEYLMARRERGVRMGRLLVTLPKHRVHRSGLHHEHLLPSSRNTPHREHILYTVLTNSTPPWSTTLHATNPHGIDPNLFISFAENHRTQSQFDRHRVTKLVLFEFVNNFMSLFYIAFYIRDMDMLRSQLAVMLIILQAINNFQEAMLPLLIKQYGKRLLRLLELDSFFGLLSEDPTGGKGGKEHGYVEGGEPGNTIGGGVLPHILPLSRDDPRIAQATEEGEMENYEGTYDDYLEMFIQFGYVFLFSSVFPIAAFWAVFNNILEVRADAFKLCRVFQRPSARRVKDTGAWQNNYFGIFFQRAFEALGALSIVTNCGLLCMSPQLRGLAPDLSNVEWVLLVVCLEHVLLAVRHVLHEAIPDVPGWVRLALAKIDYQSKQALKHEVLFIYSERFTSLLCMVPLWRRQ</sequence>
<evidence type="ECO:0000256" key="6">
    <source>
        <dbReference type="RuleBase" id="RU280814"/>
    </source>
</evidence>
<name>A0A7R9I1S7_9NEOP</name>
<evidence type="ECO:0000256" key="2">
    <source>
        <dbReference type="ARBA" id="ARBA00009671"/>
    </source>
</evidence>
<dbReference type="InterPro" id="IPR007632">
    <property type="entry name" value="Anoctamin"/>
</dbReference>
<keyword evidence="4 6" id="KW-1133">Transmembrane helix</keyword>
<organism evidence="9">
    <name type="scientific">Timema bartmani</name>
    <dbReference type="NCBI Taxonomy" id="61472"/>
    <lineage>
        <taxon>Eukaryota</taxon>
        <taxon>Metazoa</taxon>
        <taxon>Ecdysozoa</taxon>
        <taxon>Arthropoda</taxon>
        <taxon>Hexapoda</taxon>
        <taxon>Insecta</taxon>
        <taxon>Pterygota</taxon>
        <taxon>Neoptera</taxon>
        <taxon>Polyneoptera</taxon>
        <taxon>Phasmatodea</taxon>
        <taxon>Timematodea</taxon>
        <taxon>Timematoidea</taxon>
        <taxon>Timematidae</taxon>
        <taxon>Timema</taxon>
    </lineage>
</organism>
<evidence type="ECO:0000256" key="1">
    <source>
        <dbReference type="ARBA" id="ARBA00004141"/>
    </source>
</evidence>
<feature type="transmembrane region" description="Helical" evidence="6">
    <location>
        <begin position="559"/>
        <end position="579"/>
    </location>
</feature>
<feature type="domain" description="Anoctamin transmembrane" evidence="8">
    <location>
        <begin position="294"/>
        <end position="798"/>
    </location>
</feature>